<evidence type="ECO:0000313" key="3">
    <source>
        <dbReference type="EMBL" id="KAL0450005.1"/>
    </source>
</evidence>
<comment type="caution">
    <text evidence="3">The sequence shown here is derived from an EMBL/GenBank/DDBJ whole genome shotgun (WGS) entry which is preliminary data.</text>
</comment>
<keyword evidence="2" id="KW-0472">Membrane</keyword>
<organism evidence="3">
    <name type="scientific">Sesamum latifolium</name>
    <dbReference type="NCBI Taxonomy" id="2727402"/>
    <lineage>
        <taxon>Eukaryota</taxon>
        <taxon>Viridiplantae</taxon>
        <taxon>Streptophyta</taxon>
        <taxon>Embryophyta</taxon>
        <taxon>Tracheophyta</taxon>
        <taxon>Spermatophyta</taxon>
        <taxon>Magnoliopsida</taxon>
        <taxon>eudicotyledons</taxon>
        <taxon>Gunneridae</taxon>
        <taxon>Pentapetalae</taxon>
        <taxon>asterids</taxon>
        <taxon>lamiids</taxon>
        <taxon>Lamiales</taxon>
        <taxon>Pedaliaceae</taxon>
        <taxon>Sesamum</taxon>
    </lineage>
</organism>
<keyword evidence="2" id="KW-1133">Transmembrane helix</keyword>
<evidence type="ECO:0000256" key="1">
    <source>
        <dbReference type="SAM" id="MobiDB-lite"/>
    </source>
</evidence>
<reference evidence="3" key="1">
    <citation type="submission" date="2020-06" db="EMBL/GenBank/DDBJ databases">
        <authorList>
            <person name="Li T."/>
            <person name="Hu X."/>
            <person name="Zhang T."/>
            <person name="Song X."/>
            <person name="Zhang H."/>
            <person name="Dai N."/>
            <person name="Sheng W."/>
            <person name="Hou X."/>
            <person name="Wei L."/>
        </authorList>
    </citation>
    <scope>NUCLEOTIDE SEQUENCE</scope>
    <source>
        <strain evidence="3">KEN1</strain>
        <tissue evidence="3">Leaf</tissue>
    </source>
</reference>
<accession>A0AAW2X917</accession>
<proteinExistence type="predicted"/>
<evidence type="ECO:0000256" key="2">
    <source>
        <dbReference type="SAM" id="Phobius"/>
    </source>
</evidence>
<sequence length="96" mass="11359">MELVVMFTSILVISLYFILKLAYETLSCYWLTPRRIKKIMETKGACGPNPASRRQSWTWRPRHPNPRQDMDSISHDIVGRLLPHYVAWSQSYVIHR</sequence>
<keyword evidence="2" id="KW-0812">Transmembrane</keyword>
<feature type="transmembrane region" description="Helical" evidence="2">
    <location>
        <begin position="6"/>
        <end position="31"/>
    </location>
</feature>
<protein>
    <submittedName>
        <fullName evidence="3">Cytokinin hydroxylase</fullName>
    </submittedName>
</protein>
<feature type="region of interest" description="Disordered" evidence="1">
    <location>
        <begin position="45"/>
        <end position="69"/>
    </location>
</feature>
<dbReference type="EMBL" id="JACGWN010000005">
    <property type="protein sequence ID" value="KAL0450005.1"/>
    <property type="molecule type" value="Genomic_DNA"/>
</dbReference>
<reference evidence="3" key="2">
    <citation type="journal article" date="2024" name="Plant">
        <title>Genomic evolution and insights into agronomic trait innovations of Sesamum species.</title>
        <authorList>
            <person name="Miao H."/>
            <person name="Wang L."/>
            <person name="Qu L."/>
            <person name="Liu H."/>
            <person name="Sun Y."/>
            <person name="Le M."/>
            <person name="Wang Q."/>
            <person name="Wei S."/>
            <person name="Zheng Y."/>
            <person name="Lin W."/>
            <person name="Duan Y."/>
            <person name="Cao H."/>
            <person name="Xiong S."/>
            <person name="Wang X."/>
            <person name="Wei L."/>
            <person name="Li C."/>
            <person name="Ma Q."/>
            <person name="Ju M."/>
            <person name="Zhao R."/>
            <person name="Li G."/>
            <person name="Mu C."/>
            <person name="Tian Q."/>
            <person name="Mei H."/>
            <person name="Zhang T."/>
            <person name="Gao T."/>
            <person name="Zhang H."/>
        </authorList>
    </citation>
    <scope>NUCLEOTIDE SEQUENCE</scope>
    <source>
        <strain evidence="3">KEN1</strain>
    </source>
</reference>
<dbReference type="AlphaFoldDB" id="A0AAW2X917"/>
<gene>
    <name evidence="3" type="ORF">Slati_1556900</name>
</gene>
<name>A0AAW2X917_9LAMI</name>